<comment type="caution">
    <text evidence="1">The sequence shown here is derived from an EMBL/GenBank/DDBJ whole genome shotgun (WGS) entry which is preliminary data.</text>
</comment>
<dbReference type="Proteomes" id="UP001396334">
    <property type="component" value="Unassembled WGS sequence"/>
</dbReference>
<proteinExistence type="predicted"/>
<reference evidence="1 2" key="1">
    <citation type="journal article" date="2024" name="G3 (Bethesda)">
        <title>Genome assembly of Hibiscus sabdariffa L. provides insights into metabolisms of medicinal natural products.</title>
        <authorList>
            <person name="Kim T."/>
        </authorList>
    </citation>
    <scope>NUCLEOTIDE SEQUENCE [LARGE SCALE GENOMIC DNA]</scope>
    <source>
        <strain evidence="1">TK-2024</strain>
        <tissue evidence="1">Old leaves</tissue>
    </source>
</reference>
<sequence length="83" mass="9226">MEHRWTDDGQTDISRLISLAVVFGGCLPTTAFEYEFYENVGFRDMGCRDESGTEASCSLKISETSKAPAAWAILVRRQTEADS</sequence>
<organism evidence="1 2">
    <name type="scientific">Hibiscus sabdariffa</name>
    <name type="common">roselle</name>
    <dbReference type="NCBI Taxonomy" id="183260"/>
    <lineage>
        <taxon>Eukaryota</taxon>
        <taxon>Viridiplantae</taxon>
        <taxon>Streptophyta</taxon>
        <taxon>Embryophyta</taxon>
        <taxon>Tracheophyta</taxon>
        <taxon>Spermatophyta</taxon>
        <taxon>Magnoliopsida</taxon>
        <taxon>eudicotyledons</taxon>
        <taxon>Gunneridae</taxon>
        <taxon>Pentapetalae</taxon>
        <taxon>rosids</taxon>
        <taxon>malvids</taxon>
        <taxon>Malvales</taxon>
        <taxon>Malvaceae</taxon>
        <taxon>Malvoideae</taxon>
        <taxon>Hibiscus</taxon>
    </lineage>
</organism>
<protein>
    <submittedName>
        <fullName evidence="1">Uncharacterized protein</fullName>
    </submittedName>
</protein>
<evidence type="ECO:0000313" key="2">
    <source>
        <dbReference type="Proteomes" id="UP001396334"/>
    </source>
</evidence>
<accession>A0ABR2RLF9</accession>
<dbReference type="PROSITE" id="PS51257">
    <property type="entry name" value="PROKAR_LIPOPROTEIN"/>
    <property type="match status" value="1"/>
</dbReference>
<gene>
    <name evidence="1" type="ORF">V6N11_041736</name>
</gene>
<name>A0ABR2RLF9_9ROSI</name>
<keyword evidence="2" id="KW-1185">Reference proteome</keyword>
<dbReference type="EMBL" id="JBBPBN010000022">
    <property type="protein sequence ID" value="KAK9013739.1"/>
    <property type="molecule type" value="Genomic_DNA"/>
</dbReference>
<evidence type="ECO:0000313" key="1">
    <source>
        <dbReference type="EMBL" id="KAK9013739.1"/>
    </source>
</evidence>